<protein>
    <recommendedName>
        <fullName evidence="5">Aromatic-ring-hydroxylating dioxygenase subunit beta</fullName>
    </recommendedName>
</protein>
<comment type="similarity">
    <text evidence="1">Belongs to the bacterial ring-hydroxylating dioxygenase beta subunit family.</text>
</comment>
<organism evidence="3 4">
    <name type="scientific">Streptomyces endophyticus</name>
    <dbReference type="NCBI Taxonomy" id="714166"/>
    <lineage>
        <taxon>Bacteria</taxon>
        <taxon>Bacillati</taxon>
        <taxon>Actinomycetota</taxon>
        <taxon>Actinomycetes</taxon>
        <taxon>Kitasatosporales</taxon>
        <taxon>Streptomycetaceae</taxon>
        <taxon>Streptomyces</taxon>
    </lineage>
</organism>
<sequence length="176" mass="19571">MADTATTPATLAPAAPLDDPRVVRAIELAWREADLLDRKEYRAWNELYTEDGIYVIPLDATTEDFDDQLNMVYDDARMRAMRVARLTEGYAIAAVDSARTARTVSRFVPVETTDGSVSLRAAQVLVAYKRGRHQLWAGDVEFTVRLGADRSGDRIVRKVIRLVDSEDAVPAAGFLL</sequence>
<gene>
    <name evidence="3" type="ORF">OKJ99_17810</name>
</gene>
<proteinExistence type="inferred from homology"/>
<dbReference type="InterPro" id="IPR000391">
    <property type="entry name" value="Rng_hydr_dOase-bsu"/>
</dbReference>
<evidence type="ECO:0000313" key="3">
    <source>
        <dbReference type="EMBL" id="MEB8339351.1"/>
    </source>
</evidence>
<comment type="caution">
    <text evidence="3">The sequence shown here is derived from an EMBL/GenBank/DDBJ whole genome shotgun (WGS) entry which is preliminary data.</text>
</comment>
<evidence type="ECO:0008006" key="5">
    <source>
        <dbReference type="Google" id="ProtNLM"/>
    </source>
</evidence>
<reference evidence="3 4" key="1">
    <citation type="submission" date="2022-10" db="EMBL/GenBank/DDBJ databases">
        <authorList>
            <person name="Xie J."/>
            <person name="Shen N."/>
        </authorList>
    </citation>
    <scope>NUCLEOTIDE SEQUENCE [LARGE SCALE GENOMIC DNA]</scope>
    <source>
        <strain evidence="3 4">YIM65594</strain>
    </source>
</reference>
<accession>A0ABU6F5Q4</accession>
<evidence type="ECO:0000256" key="1">
    <source>
        <dbReference type="ARBA" id="ARBA00009570"/>
    </source>
</evidence>
<dbReference type="Pfam" id="PF00866">
    <property type="entry name" value="Ring_hydroxyl_B"/>
    <property type="match status" value="1"/>
</dbReference>
<dbReference type="SUPFAM" id="SSF54427">
    <property type="entry name" value="NTF2-like"/>
    <property type="match status" value="1"/>
</dbReference>
<keyword evidence="2" id="KW-0560">Oxidoreductase</keyword>
<dbReference type="EMBL" id="JAOZYC010000117">
    <property type="protein sequence ID" value="MEB8339351.1"/>
    <property type="molecule type" value="Genomic_DNA"/>
</dbReference>
<dbReference type="PANTHER" id="PTHR41534:SF2">
    <property type="entry name" value="3-PHENYLPROPIONATE_CINNAMIC ACID DIOXYGENASE SUBUNIT BETA"/>
    <property type="match status" value="1"/>
</dbReference>
<dbReference type="InterPro" id="IPR032710">
    <property type="entry name" value="NTF2-like_dom_sf"/>
</dbReference>
<dbReference type="PANTHER" id="PTHR41534">
    <property type="entry name" value="BLR3401 PROTEIN"/>
    <property type="match status" value="1"/>
</dbReference>
<dbReference type="Gene3D" id="3.10.450.50">
    <property type="match status" value="1"/>
</dbReference>
<dbReference type="Proteomes" id="UP001354931">
    <property type="component" value="Unassembled WGS sequence"/>
</dbReference>
<name>A0ABU6F5Q4_9ACTN</name>
<evidence type="ECO:0000313" key="4">
    <source>
        <dbReference type="Proteomes" id="UP001354931"/>
    </source>
</evidence>
<keyword evidence="4" id="KW-1185">Reference proteome</keyword>
<dbReference type="RefSeq" id="WP_326017421.1">
    <property type="nucleotide sequence ID" value="NZ_JAOZYC010000117.1"/>
</dbReference>
<evidence type="ECO:0000256" key="2">
    <source>
        <dbReference type="ARBA" id="ARBA00023002"/>
    </source>
</evidence>